<feature type="chain" id="PRO_5017601750" description="CBM21 domain-containing protein" evidence="1">
    <location>
        <begin position="24"/>
        <end position="264"/>
    </location>
</feature>
<evidence type="ECO:0000313" key="3">
    <source>
        <dbReference type="EMBL" id="RFA31879.1"/>
    </source>
</evidence>
<proteinExistence type="predicted"/>
<comment type="caution">
    <text evidence="3">The sequence shown here is derived from an EMBL/GenBank/DDBJ whole genome shotgun (WGS) entry which is preliminary data.</text>
</comment>
<accession>A0A3E0WHF5</accession>
<evidence type="ECO:0000259" key="2">
    <source>
        <dbReference type="PROSITE" id="PS51159"/>
    </source>
</evidence>
<dbReference type="GO" id="GO:2001069">
    <property type="term" value="F:glycogen binding"/>
    <property type="evidence" value="ECO:0007669"/>
    <property type="project" value="TreeGrafter"/>
</dbReference>
<dbReference type="EMBL" id="NFZW01000038">
    <property type="protein sequence ID" value="RFA31879.1"/>
    <property type="molecule type" value="Genomic_DNA"/>
</dbReference>
<reference evidence="4" key="1">
    <citation type="submission" date="2017-05" db="EMBL/GenBank/DDBJ databases">
        <authorList>
            <person name="Sharma S."/>
            <person name="Sidhu C."/>
            <person name="Pinnaka A.K."/>
        </authorList>
    </citation>
    <scope>NUCLEOTIDE SEQUENCE [LARGE SCALE GENOMIC DNA]</scope>
    <source>
        <strain evidence="4">AK93</strain>
    </source>
</reference>
<dbReference type="AlphaFoldDB" id="A0A3E0WHF5"/>
<dbReference type="Gene3D" id="2.60.40.2440">
    <property type="entry name" value="Carbohydrate binding type-21 domain"/>
    <property type="match status" value="2"/>
</dbReference>
<feature type="signal peptide" evidence="1">
    <location>
        <begin position="1"/>
        <end position="23"/>
    </location>
</feature>
<dbReference type="InterPro" id="IPR038175">
    <property type="entry name" value="CBM21_dom_sf"/>
</dbReference>
<dbReference type="Pfam" id="PF03370">
    <property type="entry name" value="CBM_21"/>
    <property type="match status" value="2"/>
</dbReference>
<dbReference type="InterPro" id="IPR005036">
    <property type="entry name" value="CBM21_dom"/>
</dbReference>
<dbReference type="GO" id="GO:0005979">
    <property type="term" value="P:regulation of glycogen biosynthetic process"/>
    <property type="evidence" value="ECO:0007669"/>
    <property type="project" value="TreeGrafter"/>
</dbReference>
<keyword evidence="4" id="KW-1185">Reference proteome</keyword>
<dbReference type="Proteomes" id="UP000256763">
    <property type="component" value="Unassembled WGS sequence"/>
</dbReference>
<dbReference type="RefSeq" id="WP_116303354.1">
    <property type="nucleotide sequence ID" value="NZ_NFZV01000020.1"/>
</dbReference>
<evidence type="ECO:0000313" key="4">
    <source>
        <dbReference type="Proteomes" id="UP000256763"/>
    </source>
</evidence>
<dbReference type="InterPro" id="IPR050782">
    <property type="entry name" value="PP1_regulatory_subunit_3"/>
</dbReference>
<feature type="domain" description="CBM21" evidence="2">
    <location>
        <begin position="136"/>
        <end position="258"/>
    </location>
</feature>
<dbReference type="GO" id="GO:0008157">
    <property type="term" value="F:protein phosphatase 1 binding"/>
    <property type="evidence" value="ECO:0007669"/>
    <property type="project" value="TreeGrafter"/>
</dbReference>
<keyword evidence="1" id="KW-0732">Signal</keyword>
<sequence>MTKLFSRVLLALVLFAFAGTSLAADEVSMLRAQSIVSSKYGMSAQNAVFDVLVKDLASDKTVTIVIGTEDDNWLELPATYKHSTEDGREFWRARYSGDSWWGQGPISDLTWAVKYEVDGQVYWDNNNGQNYFIAANSGSQLFGVNLANATHTAQVNLSQGQNLHGRVTLNNLGPDKQVQVVYSTDGWATTQTADARFGGPWFWFSSYSSASNPNPYGFEEWVYELKLDGATTVEYAISYTVNDQTYWDNNFGRNYVETINYFSP</sequence>
<evidence type="ECO:0000256" key="1">
    <source>
        <dbReference type="SAM" id="SignalP"/>
    </source>
</evidence>
<protein>
    <recommendedName>
        <fullName evidence="2">CBM21 domain-containing protein</fullName>
    </recommendedName>
</protein>
<dbReference type="PROSITE" id="PS51159">
    <property type="entry name" value="CBM21"/>
    <property type="match status" value="2"/>
</dbReference>
<dbReference type="PANTHER" id="PTHR12307:SF36">
    <property type="entry name" value="GLYCOGEN-BINDING SUBUNIT 76A"/>
    <property type="match status" value="1"/>
</dbReference>
<gene>
    <name evidence="3" type="ORF">CAL65_21135</name>
</gene>
<dbReference type="GO" id="GO:0000164">
    <property type="term" value="C:protein phosphatase type 1 complex"/>
    <property type="evidence" value="ECO:0007669"/>
    <property type="project" value="TreeGrafter"/>
</dbReference>
<name>A0A3E0WHF5_9GAMM</name>
<feature type="domain" description="CBM21" evidence="2">
    <location>
        <begin position="27"/>
        <end position="134"/>
    </location>
</feature>
<dbReference type="OrthoDB" id="9812537at2"/>
<dbReference type="PANTHER" id="PTHR12307">
    <property type="entry name" value="PROTEIN PHOSPHATASE 1 REGULATORY SUBUNIT"/>
    <property type="match status" value="1"/>
</dbReference>
<organism evidence="3 4">
    <name type="scientific">Alkalilimnicola ehrlichii</name>
    <dbReference type="NCBI Taxonomy" id="351052"/>
    <lineage>
        <taxon>Bacteria</taxon>
        <taxon>Pseudomonadati</taxon>
        <taxon>Pseudomonadota</taxon>
        <taxon>Gammaproteobacteria</taxon>
        <taxon>Chromatiales</taxon>
        <taxon>Ectothiorhodospiraceae</taxon>
        <taxon>Alkalilimnicola</taxon>
    </lineage>
</organism>